<keyword evidence="11" id="KW-1185">Reference proteome</keyword>
<feature type="transmembrane region" description="Helical" evidence="8">
    <location>
        <begin position="226"/>
        <end position="248"/>
    </location>
</feature>
<feature type="transmembrane region" description="Helical" evidence="8">
    <location>
        <begin position="286"/>
        <end position="305"/>
    </location>
</feature>
<feature type="transmembrane region" description="Helical" evidence="8">
    <location>
        <begin position="52"/>
        <end position="71"/>
    </location>
</feature>
<keyword evidence="3" id="KW-1003">Cell membrane</keyword>
<evidence type="ECO:0000256" key="5">
    <source>
        <dbReference type="ARBA" id="ARBA00022989"/>
    </source>
</evidence>
<keyword evidence="4 8" id="KW-0812">Transmembrane</keyword>
<evidence type="ECO:0000256" key="1">
    <source>
        <dbReference type="ARBA" id="ARBA00004651"/>
    </source>
</evidence>
<dbReference type="InterPro" id="IPR050638">
    <property type="entry name" value="AA-Vitamin_Transporters"/>
</dbReference>
<sequence>MQDKSVFFTNKKVVYVTAAFCCLLWGSAYPSIKTGYLLFNIAADDIPTQILFAGYRFTLAGLLLLVIGGLSGKPLARLSRRQFGQITLLGLVQTSVQYVFFYIGLAYVSGANGSIINATGTFFSVIMAHFIYKNDRITMNKTLGCLLGFAGVMAVNFNDGLMNFQFSLKGEGMVMLAAFVLSASTIYGKRISQTVEPGIMTGYQLAIGGIVLTVAGYAFGGRLTDFNLMSTLLLAYLVLLSSMAFSLWSTLLKYNRVGMVVPFNFMIPVSGTALSAVMLNEDVFEWKYGVALILVSAGICLVNWVRKPD</sequence>
<evidence type="ECO:0000256" key="2">
    <source>
        <dbReference type="ARBA" id="ARBA00009853"/>
    </source>
</evidence>
<evidence type="ECO:0000256" key="8">
    <source>
        <dbReference type="SAM" id="Phobius"/>
    </source>
</evidence>
<dbReference type="InterPro" id="IPR000620">
    <property type="entry name" value="EamA_dom"/>
</dbReference>
<organism evidence="10 11">
    <name type="scientific">Budvicia aquatica</name>
    <dbReference type="NCBI Taxonomy" id="82979"/>
    <lineage>
        <taxon>Bacteria</taxon>
        <taxon>Pseudomonadati</taxon>
        <taxon>Pseudomonadota</taxon>
        <taxon>Gammaproteobacteria</taxon>
        <taxon>Enterobacterales</taxon>
        <taxon>Budviciaceae</taxon>
        <taxon>Budvicia</taxon>
    </lineage>
</organism>
<comment type="similarity">
    <text evidence="2">Belongs to the drug/metabolite transporter (DMT) superfamily. 10 TMS drug/metabolite exporter (DME) (TC 2.A.7.3) family.</text>
</comment>
<dbReference type="Pfam" id="PF00892">
    <property type="entry name" value="EamA"/>
    <property type="match status" value="2"/>
</dbReference>
<dbReference type="InterPro" id="IPR037185">
    <property type="entry name" value="EmrE-like"/>
</dbReference>
<name>A0A2C6DBD7_9GAMM</name>
<dbReference type="GO" id="GO:0005886">
    <property type="term" value="C:plasma membrane"/>
    <property type="evidence" value="ECO:0007669"/>
    <property type="project" value="UniProtKB-SubCell"/>
</dbReference>
<evidence type="ECO:0000256" key="3">
    <source>
        <dbReference type="ARBA" id="ARBA00022475"/>
    </source>
</evidence>
<dbReference type="PANTHER" id="PTHR32322">
    <property type="entry name" value="INNER MEMBRANE TRANSPORTER"/>
    <property type="match status" value="1"/>
</dbReference>
<dbReference type="OrthoDB" id="3190463at2"/>
<feature type="transmembrane region" description="Helical" evidence="8">
    <location>
        <begin position="200"/>
        <end position="220"/>
    </location>
</feature>
<evidence type="ECO:0000313" key="10">
    <source>
        <dbReference type="EMBL" id="PHI28526.1"/>
    </source>
</evidence>
<dbReference type="PANTHER" id="PTHR32322:SF18">
    <property type="entry name" value="S-ADENOSYLMETHIONINE_S-ADENOSYLHOMOCYSTEINE TRANSPORTER"/>
    <property type="match status" value="1"/>
</dbReference>
<feature type="transmembrane region" description="Helical" evidence="8">
    <location>
        <begin position="114"/>
        <end position="132"/>
    </location>
</feature>
<reference evidence="11" key="1">
    <citation type="submission" date="2017-09" db="EMBL/GenBank/DDBJ databases">
        <title>FDA dAtabase for Regulatory Grade micrObial Sequences (FDA-ARGOS): Supporting development and validation of Infectious Disease Dx tests.</title>
        <authorList>
            <person name="Minogue T."/>
            <person name="Wolcott M."/>
            <person name="Wasieloski L."/>
            <person name="Aguilar W."/>
            <person name="Moore D."/>
            <person name="Tallon L."/>
            <person name="Sadzewicz L."/>
            <person name="Ott S."/>
            <person name="Zhao X."/>
            <person name="Nagaraj S."/>
            <person name="Vavikolanu K."/>
            <person name="Aluvathingal J."/>
            <person name="Nadendla S."/>
            <person name="Sichtig H."/>
        </authorList>
    </citation>
    <scope>NUCLEOTIDE SEQUENCE [LARGE SCALE GENOMIC DNA]</scope>
    <source>
        <strain evidence="11">FDAARGOS_387</strain>
    </source>
</reference>
<keyword evidence="5 8" id="KW-1133">Transmembrane helix</keyword>
<comment type="caution">
    <text evidence="10">The sequence shown here is derived from an EMBL/GenBank/DDBJ whole genome shotgun (WGS) entry which is preliminary data.</text>
</comment>
<proteinExistence type="inferred from homology"/>
<keyword evidence="6 8" id="KW-0472">Membrane</keyword>
<feature type="transmembrane region" description="Helical" evidence="8">
    <location>
        <begin position="83"/>
        <end position="108"/>
    </location>
</feature>
<accession>A0A2C6DBD7</accession>
<dbReference type="SUPFAM" id="SSF103481">
    <property type="entry name" value="Multidrug resistance efflux transporter EmrE"/>
    <property type="match status" value="2"/>
</dbReference>
<evidence type="ECO:0000256" key="6">
    <source>
        <dbReference type="ARBA" id="ARBA00023136"/>
    </source>
</evidence>
<feature type="transmembrane region" description="Helical" evidence="8">
    <location>
        <begin position="172"/>
        <end position="188"/>
    </location>
</feature>
<evidence type="ECO:0000313" key="11">
    <source>
        <dbReference type="Proteomes" id="UP000224974"/>
    </source>
</evidence>
<dbReference type="RefSeq" id="WP_029093772.1">
    <property type="nucleotide sequence ID" value="NZ_PDDX01000001.1"/>
</dbReference>
<feature type="transmembrane region" description="Helical" evidence="8">
    <location>
        <begin position="144"/>
        <end position="166"/>
    </location>
</feature>
<protein>
    <recommendedName>
        <fullName evidence="7">Threonine/homoserine exporter RhtA</fullName>
    </recommendedName>
</protein>
<dbReference type="EMBL" id="PDDX01000001">
    <property type="protein sequence ID" value="PHI28526.1"/>
    <property type="molecule type" value="Genomic_DNA"/>
</dbReference>
<feature type="domain" description="EamA" evidence="9">
    <location>
        <begin position="17"/>
        <end position="156"/>
    </location>
</feature>
<feature type="domain" description="EamA" evidence="9">
    <location>
        <begin position="169"/>
        <end position="303"/>
    </location>
</feature>
<gene>
    <name evidence="10" type="ORF">CRN84_03860</name>
</gene>
<feature type="transmembrane region" description="Helical" evidence="8">
    <location>
        <begin position="260"/>
        <end position="280"/>
    </location>
</feature>
<feature type="transmembrane region" description="Helical" evidence="8">
    <location>
        <begin position="12"/>
        <end position="32"/>
    </location>
</feature>
<dbReference type="AlphaFoldDB" id="A0A2C6DBD7"/>
<dbReference type="Proteomes" id="UP000224974">
    <property type="component" value="Unassembled WGS sequence"/>
</dbReference>
<comment type="subcellular location">
    <subcellularLocation>
        <location evidence="1">Cell membrane</location>
        <topology evidence="1">Multi-pass membrane protein</topology>
    </subcellularLocation>
</comment>
<dbReference type="STRING" id="1111728.GCA_000427805_04481"/>
<evidence type="ECO:0000256" key="7">
    <source>
        <dbReference type="ARBA" id="ARBA00040595"/>
    </source>
</evidence>
<evidence type="ECO:0000256" key="4">
    <source>
        <dbReference type="ARBA" id="ARBA00022692"/>
    </source>
</evidence>
<evidence type="ECO:0000259" key="9">
    <source>
        <dbReference type="Pfam" id="PF00892"/>
    </source>
</evidence>